<dbReference type="KEGG" id="ddl:Desdi_0573"/>
<keyword evidence="2" id="KW-0333">Golgi apparatus</keyword>
<dbReference type="Gene3D" id="1.10.3630.10">
    <property type="entry name" value="yeast vps74-n-term truncation variant domain like"/>
    <property type="match status" value="1"/>
</dbReference>
<dbReference type="AlphaFoldDB" id="L0F642"/>
<dbReference type="STRING" id="871963.Desdi_0573"/>
<keyword evidence="4" id="KW-0472">Membrane</keyword>
<comment type="subcellular location">
    <subcellularLocation>
        <location evidence="1">Golgi apparatus membrane</location>
        <topology evidence="1">Peripheral membrane protein</topology>
        <orientation evidence="1">Cytoplasmic side</orientation>
    </subcellularLocation>
</comment>
<dbReference type="Pfam" id="PF05719">
    <property type="entry name" value="GPP34"/>
    <property type="match status" value="1"/>
</dbReference>
<organism evidence="5 6">
    <name type="scientific">Desulfitobacterium dichloroeliminans (strain LMG P-21439 / DCA1)</name>
    <dbReference type="NCBI Taxonomy" id="871963"/>
    <lineage>
        <taxon>Bacteria</taxon>
        <taxon>Bacillati</taxon>
        <taxon>Bacillota</taxon>
        <taxon>Clostridia</taxon>
        <taxon>Eubacteriales</taxon>
        <taxon>Desulfitobacteriaceae</taxon>
        <taxon>Desulfitobacterium</taxon>
    </lineage>
</organism>
<dbReference type="eggNOG" id="ENOG50331SS">
    <property type="taxonomic scope" value="Bacteria"/>
</dbReference>
<dbReference type="HOGENOM" id="CLU_080168_4_2_9"/>
<gene>
    <name evidence="5" type="ordered locus">Desdi_0573</name>
</gene>
<dbReference type="GO" id="GO:0070273">
    <property type="term" value="F:phosphatidylinositol-4-phosphate binding"/>
    <property type="evidence" value="ECO:0007669"/>
    <property type="project" value="InterPro"/>
</dbReference>
<evidence type="ECO:0000313" key="6">
    <source>
        <dbReference type="Proteomes" id="UP000010797"/>
    </source>
</evidence>
<dbReference type="PANTHER" id="PTHR12704">
    <property type="entry name" value="TRANS-GOLGI PROTEIN GMX33"/>
    <property type="match status" value="1"/>
</dbReference>
<evidence type="ECO:0000256" key="4">
    <source>
        <dbReference type="ARBA" id="ARBA00023136"/>
    </source>
</evidence>
<dbReference type="RefSeq" id="WP_015261110.1">
    <property type="nucleotide sequence ID" value="NC_019903.1"/>
</dbReference>
<reference evidence="6" key="1">
    <citation type="submission" date="2012-02" db="EMBL/GenBank/DDBJ databases">
        <title>Complete sequence of Desulfitobacterium dichloroeliminans LMG P-21439.</title>
        <authorList>
            <person name="Lucas S."/>
            <person name="Han J."/>
            <person name="Lapidus A."/>
            <person name="Cheng J.-F."/>
            <person name="Goodwin L."/>
            <person name="Pitluck S."/>
            <person name="Peters L."/>
            <person name="Ovchinnikova G."/>
            <person name="Teshima H."/>
            <person name="Detter J.C."/>
            <person name="Han C."/>
            <person name="Tapia R."/>
            <person name="Land M."/>
            <person name="Hauser L."/>
            <person name="Kyrpides N."/>
            <person name="Ivanova N."/>
            <person name="Pagani I."/>
            <person name="Kruse T."/>
            <person name="de Vos W.M."/>
            <person name="Boon N."/>
            <person name="Smidt H."/>
            <person name="Woyke T."/>
        </authorList>
    </citation>
    <scope>NUCLEOTIDE SEQUENCE [LARGE SCALE GENOMIC DNA]</scope>
    <source>
        <strain evidence="6">LMG P-21439 / DCA1</strain>
    </source>
</reference>
<evidence type="ECO:0000256" key="2">
    <source>
        <dbReference type="ARBA" id="ARBA00023034"/>
    </source>
</evidence>
<dbReference type="OrthoDB" id="1808687at2"/>
<name>L0F642_DESDL</name>
<evidence type="ECO:0000256" key="3">
    <source>
        <dbReference type="ARBA" id="ARBA00023121"/>
    </source>
</evidence>
<dbReference type="GO" id="GO:0048194">
    <property type="term" value="P:Golgi vesicle budding"/>
    <property type="evidence" value="ECO:0007669"/>
    <property type="project" value="TreeGrafter"/>
</dbReference>
<dbReference type="InterPro" id="IPR038261">
    <property type="entry name" value="GPP34-like_sf"/>
</dbReference>
<dbReference type="InterPro" id="IPR008628">
    <property type="entry name" value="GPP34-like"/>
</dbReference>
<proteinExistence type="predicted"/>
<protein>
    <submittedName>
        <fullName evidence="5">Golgi phosphoprotein 3 (GPP34)</fullName>
    </submittedName>
</protein>
<dbReference type="GO" id="GO:0006890">
    <property type="term" value="P:retrograde vesicle-mediated transport, Golgi to endoplasmic reticulum"/>
    <property type="evidence" value="ECO:0007669"/>
    <property type="project" value="TreeGrafter"/>
</dbReference>
<dbReference type="GO" id="GO:0043001">
    <property type="term" value="P:Golgi to plasma membrane protein transport"/>
    <property type="evidence" value="ECO:0007669"/>
    <property type="project" value="TreeGrafter"/>
</dbReference>
<evidence type="ECO:0000256" key="1">
    <source>
        <dbReference type="ARBA" id="ARBA00004255"/>
    </source>
</evidence>
<accession>L0F642</accession>
<dbReference type="EMBL" id="CP003344">
    <property type="protein sequence ID" value="AGA68106.1"/>
    <property type="molecule type" value="Genomic_DNA"/>
</dbReference>
<dbReference type="GO" id="GO:0005829">
    <property type="term" value="C:cytosol"/>
    <property type="evidence" value="ECO:0007669"/>
    <property type="project" value="TreeGrafter"/>
</dbReference>
<dbReference type="Proteomes" id="UP000010797">
    <property type="component" value="Chromosome"/>
</dbReference>
<keyword evidence="6" id="KW-1185">Reference proteome</keyword>
<dbReference type="PANTHER" id="PTHR12704:SF2">
    <property type="entry name" value="GOLGI PHOSPHOPROTEIN 3 HOMOLOG SAURON"/>
    <property type="match status" value="1"/>
</dbReference>
<evidence type="ECO:0000313" key="5">
    <source>
        <dbReference type="EMBL" id="AGA68106.1"/>
    </source>
</evidence>
<sequence>MLSLMEEVLLLSLNEDKGNFSFTASTVMNYCLAGAILMELELHKRIAADKKILSVLDSRSLNNSRLNSALSLLHSGKRQRSPEHWVGKLSGSLKGLRKGLLEEMVDKALVREEEKQFFFFTTTRYPVRDPRTKKDIVERIHRALIRGEKPSQRTARLIGLLYASGLLLYLFDKEDRKEAKRRAKEMSKEDILANAVKKSIQLQNSAGIVAVS</sequence>
<dbReference type="GO" id="GO:0012505">
    <property type="term" value="C:endomembrane system"/>
    <property type="evidence" value="ECO:0007669"/>
    <property type="project" value="UniProtKB-ARBA"/>
</dbReference>
<keyword evidence="3" id="KW-0446">Lipid-binding</keyword>
<dbReference type="GO" id="GO:0007030">
    <property type="term" value="P:Golgi organization"/>
    <property type="evidence" value="ECO:0007669"/>
    <property type="project" value="TreeGrafter"/>
</dbReference>